<dbReference type="Pfam" id="PF00005">
    <property type="entry name" value="ABC_tran"/>
    <property type="match status" value="1"/>
</dbReference>
<keyword evidence="3" id="KW-0067">ATP-binding</keyword>
<organism evidence="5 6">
    <name type="scientific">Xenorhabdus kozodoii</name>
    <dbReference type="NCBI Taxonomy" id="351676"/>
    <lineage>
        <taxon>Bacteria</taxon>
        <taxon>Pseudomonadati</taxon>
        <taxon>Pseudomonadota</taxon>
        <taxon>Gammaproteobacteria</taxon>
        <taxon>Enterobacterales</taxon>
        <taxon>Morganellaceae</taxon>
        <taxon>Xenorhabdus</taxon>
    </lineage>
</organism>
<dbReference type="InterPro" id="IPR051782">
    <property type="entry name" value="ABC_Transporter_VariousFunc"/>
</dbReference>
<feature type="domain" description="ABC transporter" evidence="4">
    <location>
        <begin position="2"/>
        <end position="207"/>
    </location>
</feature>
<dbReference type="RefSeq" id="WP_099140695.1">
    <property type="nucleotide sequence ID" value="NZ_CAWNOR010000064.1"/>
</dbReference>
<keyword evidence="1" id="KW-0813">Transport</keyword>
<dbReference type="OrthoDB" id="9781337at2"/>
<gene>
    <name evidence="5" type="ORF">Xkoz_00612</name>
</gene>
<dbReference type="SUPFAM" id="SSF52540">
    <property type="entry name" value="P-loop containing nucleoside triphosphate hydrolases"/>
    <property type="match status" value="1"/>
</dbReference>
<evidence type="ECO:0000256" key="3">
    <source>
        <dbReference type="ARBA" id="ARBA00022840"/>
    </source>
</evidence>
<evidence type="ECO:0000313" key="6">
    <source>
        <dbReference type="Proteomes" id="UP000221101"/>
    </source>
</evidence>
<dbReference type="GO" id="GO:0016887">
    <property type="term" value="F:ATP hydrolysis activity"/>
    <property type="evidence" value="ECO:0007669"/>
    <property type="project" value="InterPro"/>
</dbReference>
<dbReference type="Gene3D" id="3.40.50.300">
    <property type="entry name" value="P-loop containing nucleotide triphosphate hydrolases"/>
    <property type="match status" value="1"/>
</dbReference>
<keyword evidence="2" id="KW-0547">Nucleotide-binding</keyword>
<proteinExistence type="predicted"/>
<evidence type="ECO:0000256" key="1">
    <source>
        <dbReference type="ARBA" id="ARBA00022448"/>
    </source>
</evidence>
<evidence type="ECO:0000256" key="2">
    <source>
        <dbReference type="ARBA" id="ARBA00022741"/>
    </source>
</evidence>
<keyword evidence="6" id="KW-1185">Reference proteome</keyword>
<evidence type="ECO:0000313" key="5">
    <source>
        <dbReference type="EMBL" id="PHM74686.1"/>
    </source>
</evidence>
<evidence type="ECO:0000259" key="4">
    <source>
        <dbReference type="PROSITE" id="PS50893"/>
    </source>
</evidence>
<dbReference type="PANTHER" id="PTHR42939">
    <property type="entry name" value="ABC TRANSPORTER ATP-BINDING PROTEIN ALBC-RELATED"/>
    <property type="match status" value="1"/>
</dbReference>
<dbReference type="InterPro" id="IPR003439">
    <property type="entry name" value="ABC_transporter-like_ATP-bd"/>
</dbReference>
<accession>A0A2D0LG49</accession>
<dbReference type="AlphaFoldDB" id="A0A2D0LG49"/>
<sequence length="209" mass="23873">MLDIIELEIMVGNRKIFSSVNCQFNIGINRIVGINGSGKTTFLSCLSGINKINKGKINFVKDHKSAPFNLQKQGFYLSDYVYFYHFLTGLNIIKLTKRYKKISQNCQLEDYLTGFGISHYLNTKFGDMSLGTKKKFLLTSALMSDVDVYIFDEPTNGLDLKSIAFLKELIKSLADKKVFILSSHDENFSQGLIFNDYQIHKNQLIKVEH</sequence>
<reference evidence="5 6" key="1">
    <citation type="journal article" date="2017" name="Nat. Microbiol.">
        <title>Natural product diversity associated with the nematode symbionts Photorhabdus and Xenorhabdus.</title>
        <authorList>
            <person name="Tobias N.J."/>
            <person name="Wolff H."/>
            <person name="Djahanschiri B."/>
            <person name="Grundmann F."/>
            <person name="Kronenwerth M."/>
            <person name="Shi Y.M."/>
            <person name="Simonyi S."/>
            <person name="Grun P."/>
            <person name="Shapiro-Ilan D."/>
            <person name="Pidot S.J."/>
            <person name="Stinear T.P."/>
            <person name="Ebersberger I."/>
            <person name="Bode H.B."/>
        </authorList>
    </citation>
    <scope>NUCLEOTIDE SEQUENCE [LARGE SCALE GENOMIC DNA]</scope>
    <source>
        <strain evidence="5 6">DSM 17907</strain>
    </source>
</reference>
<dbReference type="GO" id="GO:0005524">
    <property type="term" value="F:ATP binding"/>
    <property type="evidence" value="ECO:0007669"/>
    <property type="project" value="UniProtKB-KW"/>
</dbReference>
<dbReference type="InterPro" id="IPR027417">
    <property type="entry name" value="P-loop_NTPase"/>
</dbReference>
<dbReference type="Proteomes" id="UP000221101">
    <property type="component" value="Unassembled WGS sequence"/>
</dbReference>
<dbReference type="EMBL" id="NJCX01000003">
    <property type="protein sequence ID" value="PHM74686.1"/>
    <property type="molecule type" value="Genomic_DNA"/>
</dbReference>
<comment type="caution">
    <text evidence="5">The sequence shown here is derived from an EMBL/GenBank/DDBJ whole genome shotgun (WGS) entry which is preliminary data.</text>
</comment>
<name>A0A2D0LG49_9GAMM</name>
<dbReference type="PANTHER" id="PTHR42939:SF1">
    <property type="entry name" value="ABC TRANSPORTER ATP-BINDING PROTEIN ALBC-RELATED"/>
    <property type="match status" value="1"/>
</dbReference>
<dbReference type="PROSITE" id="PS50893">
    <property type="entry name" value="ABC_TRANSPORTER_2"/>
    <property type="match status" value="1"/>
</dbReference>
<protein>
    <submittedName>
        <fullName evidence="5">ABC transporter-related protein</fullName>
    </submittedName>
</protein>